<sequence length="101" mass="10866">MSTGPRPFDHHAAADLADALPPIDYAPIGRTASGVFPDVVTITPDEIAHAERASTKMLLALAATGRHTYAGTVGDVEVARRRAANRRQRAARRIARKAARR</sequence>
<comment type="caution">
    <text evidence="1">The sequence shown here is derived from an EMBL/GenBank/DDBJ whole genome shotgun (WGS) entry which is preliminary data.</text>
</comment>
<dbReference type="Proteomes" id="UP001501495">
    <property type="component" value="Unassembled WGS sequence"/>
</dbReference>
<evidence type="ECO:0000313" key="2">
    <source>
        <dbReference type="Proteomes" id="UP001501495"/>
    </source>
</evidence>
<keyword evidence="2" id="KW-1185">Reference proteome</keyword>
<accession>A0ABP7XHZ8</accession>
<evidence type="ECO:0000313" key="1">
    <source>
        <dbReference type="EMBL" id="GAA4117560.1"/>
    </source>
</evidence>
<proteinExistence type="predicted"/>
<organism evidence="1 2">
    <name type="scientific">Nocardioides fonticola</name>
    <dbReference type="NCBI Taxonomy" id="450363"/>
    <lineage>
        <taxon>Bacteria</taxon>
        <taxon>Bacillati</taxon>
        <taxon>Actinomycetota</taxon>
        <taxon>Actinomycetes</taxon>
        <taxon>Propionibacteriales</taxon>
        <taxon>Nocardioidaceae</taxon>
        <taxon>Nocardioides</taxon>
    </lineage>
</organism>
<reference evidence="2" key="1">
    <citation type="journal article" date="2019" name="Int. J. Syst. Evol. Microbiol.">
        <title>The Global Catalogue of Microorganisms (GCM) 10K type strain sequencing project: providing services to taxonomists for standard genome sequencing and annotation.</title>
        <authorList>
            <consortium name="The Broad Institute Genomics Platform"/>
            <consortium name="The Broad Institute Genome Sequencing Center for Infectious Disease"/>
            <person name="Wu L."/>
            <person name="Ma J."/>
        </authorList>
    </citation>
    <scope>NUCLEOTIDE SEQUENCE [LARGE SCALE GENOMIC DNA]</scope>
    <source>
        <strain evidence="2">JCM 16703</strain>
    </source>
</reference>
<gene>
    <name evidence="1" type="ORF">GCM10022215_18350</name>
</gene>
<dbReference type="RefSeq" id="WP_344733032.1">
    <property type="nucleotide sequence ID" value="NZ_BAAAZH010000012.1"/>
</dbReference>
<dbReference type="EMBL" id="BAAAZH010000012">
    <property type="protein sequence ID" value="GAA4117560.1"/>
    <property type="molecule type" value="Genomic_DNA"/>
</dbReference>
<protein>
    <submittedName>
        <fullName evidence="1">Uncharacterized protein</fullName>
    </submittedName>
</protein>
<name>A0ABP7XHZ8_9ACTN</name>